<keyword evidence="1" id="KW-0732">Signal</keyword>
<dbReference type="InterPro" id="IPR036691">
    <property type="entry name" value="Endo/exonu/phosph_ase_sf"/>
</dbReference>
<accession>A0ABR3ISJ3</accession>
<dbReference type="Gene3D" id="3.60.10.10">
    <property type="entry name" value="Endonuclease/exonuclease/phosphatase"/>
    <property type="match status" value="1"/>
</dbReference>
<dbReference type="EMBL" id="JASNQZ010000015">
    <property type="protein sequence ID" value="KAL0946257.1"/>
    <property type="molecule type" value="Genomic_DNA"/>
</dbReference>
<dbReference type="SUPFAM" id="SSF56219">
    <property type="entry name" value="DNase I-like"/>
    <property type="match status" value="1"/>
</dbReference>
<gene>
    <name evidence="2" type="ORF">HGRIS_012512</name>
</gene>
<name>A0ABR3ISJ3_9AGAR</name>
<comment type="caution">
    <text evidence="2">The sequence shown here is derived from an EMBL/GenBank/DDBJ whole genome shotgun (WGS) entry which is preliminary data.</text>
</comment>
<evidence type="ECO:0000313" key="2">
    <source>
        <dbReference type="EMBL" id="KAL0946257.1"/>
    </source>
</evidence>
<sequence length="129" mass="14432">MTYNFLLAGALVSPLLASAIRIGTYNLRFDALPDNVTVQDSISKLADPLQQPVFFNTTGEQPWSTRRVRIAEQLLSEDVAVVGFQEVLIRQLHDMEELLGDDWAWVGYGVPSALLIAAQQTFPQRKILM</sequence>
<reference evidence="3" key="1">
    <citation type="submission" date="2024-06" db="EMBL/GenBank/DDBJ databases">
        <title>Multi-omics analyses provide insights into the biosynthesis of the anticancer antibiotic pleurotin in Hohenbuehelia grisea.</title>
        <authorList>
            <person name="Weaver J.A."/>
            <person name="Alberti F."/>
        </authorList>
    </citation>
    <scope>NUCLEOTIDE SEQUENCE [LARGE SCALE GENOMIC DNA]</scope>
    <source>
        <strain evidence="3">T-177</strain>
    </source>
</reference>
<keyword evidence="3" id="KW-1185">Reference proteome</keyword>
<proteinExistence type="predicted"/>
<dbReference type="Proteomes" id="UP001556367">
    <property type="component" value="Unassembled WGS sequence"/>
</dbReference>
<feature type="signal peptide" evidence="1">
    <location>
        <begin position="1"/>
        <end position="19"/>
    </location>
</feature>
<evidence type="ECO:0008006" key="4">
    <source>
        <dbReference type="Google" id="ProtNLM"/>
    </source>
</evidence>
<evidence type="ECO:0000256" key="1">
    <source>
        <dbReference type="SAM" id="SignalP"/>
    </source>
</evidence>
<organism evidence="2 3">
    <name type="scientific">Hohenbuehelia grisea</name>
    <dbReference type="NCBI Taxonomy" id="104357"/>
    <lineage>
        <taxon>Eukaryota</taxon>
        <taxon>Fungi</taxon>
        <taxon>Dikarya</taxon>
        <taxon>Basidiomycota</taxon>
        <taxon>Agaricomycotina</taxon>
        <taxon>Agaricomycetes</taxon>
        <taxon>Agaricomycetidae</taxon>
        <taxon>Agaricales</taxon>
        <taxon>Pleurotineae</taxon>
        <taxon>Pleurotaceae</taxon>
        <taxon>Hohenbuehelia</taxon>
    </lineage>
</organism>
<evidence type="ECO:0000313" key="3">
    <source>
        <dbReference type="Proteomes" id="UP001556367"/>
    </source>
</evidence>
<feature type="chain" id="PRO_5047012475" description="Endonuclease/exonuclease/phosphatase domain-containing protein" evidence="1">
    <location>
        <begin position="20"/>
        <end position="129"/>
    </location>
</feature>
<protein>
    <recommendedName>
        <fullName evidence="4">Endonuclease/exonuclease/phosphatase domain-containing protein</fullName>
    </recommendedName>
</protein>